<evidence type="ECO:0000313" key="1">
    <source>
        <dbReference type="EMBL" id="APU00347.1"/>
    </source>
</evidence>
<reference evidence="2" key="1">
    <citation type="submission" date="2016-12" db="EMBL/GenBank/DDBJ databases">
        <title>Characterization and complete genome sequence of Yersinia bacteriophage, fHe-Yen3-01.</title>
        <authorList>
            <person name="Jun J.W."/>
            <person name="Wicklund A."/>
            <person name="Skurnik M."/>
        </authorList>
    </citation>
    <scope>NUCLEOTIDE SEQUENCE [LARGE SCALE GENOMIC DNA]</scope>
</reference>
<dbReference type="EMBL" id="KY318515">
    <property type="protein sequence ID" value="APU00347.1"/>
    <property type="molecule type" value="Genomic_DNA"/>
</dbReference>
<name>A0A1L7DQF5_9CAUD</name>
<gene>
    <name evidence="1" type="ORF">fHeYen301_14</name>
</gene>
<keyword evidence="2" id="KW-1185">Reference proteome</keyword>
<sequence>MMAYYFGVFLGWLVLLALAGVGVLALAGCAAGIKKCYNYVRYDV</sequence>
<dbReference type="Proteomes" id="UP000225269">
    <property type="component" value="Segment"/>
</dbReference>
<accession>A0A1L7DQF5</accession>
<evidence type="ECO:0000313" key="2">
    <source>
        <dbReference type="Proteomes" id="UP000225269"/>
    </source>
</evidence>
<proteinExistence type="predicted"/>
<organism evidence="1 2">
    <name type="scientific">Yersinia phage fHe-Yen3-01</name>
    <dbReference type="NCBI Taxonomy" id="1932893"/>
    <lineage>
        <taxon>Viruses</taxon>
        <taxon>Duplodnaviria</taxon>
        <taxon>Heunggongvirae</taxon>
        <taxon>Uroviricota</taxon>
        <taxon>Caudoviricetes</taxon>
        <taxon>Autographivirales</taxon>
        <taxon>Autonotataviridae</taxon>
        <taxon>Melnykvirinae</taxon>
        <taxon>Pokrovskaiavirus</taxon>
        <taxon>Pokrovskaiavirus fHeYen301</taxon>
    </lineage>
</organism>
<protein>
    <submittedName>
        <fullName evidence="1">Uncharacterized protein</fullName>
    </submittedName>
</protein>